<comment type="caution">
    <text evidence="1">The sequence shown here is derived from an EMBL/GenBank/DDBJ whole genome shotgun (WGS) entry which is preliminary data.</text>
</comment>
<dbReference type="EMBL" id="LAZR01001009">
    <property type="protein sequence ID" value="KKN52677.1"/>
    <property type="molecule type" value="Genomic_DNA"/>
</dbReference>
<name>A0A0F9RS44_9ZZZZ</name>
<gene>
    <name evidence="1" type="ORF">LCGC14_0610100</name>
</gene>
<evidence type="ECO:0000313" key="1">
    <source>
        <dbReference type="EMBL" id="KKN52677.1"/>
    </source>
</evidence>
<accession>A0A0F9RS44</accession>
<dbReference type="AlphaFoldDB" id="A0A0F9RS44"/>
<proteinExistence type="predicted"/>
<reference evidence="1" key="1">
    <citation type="journal article" date="2015" name="Nature">
        <title>Complex archaea that bridge the gap between prokaryotes and eukaryotes.</title>
        <authorList>
            <person name="Spang A."/>
            <person name="Saw J.H."/>
            <person name="Jorgensen S.L."/>
            <person name="Zaremba-Niedzwiedzka K."/>
            <person name="Martijn J."/>
            <person name="Lind A.E."/>
            <person name="van Eijk R."/>
            <person name="Schleper C."/>
            <person name="Guy L."/>
            <person name="Ettema T.J."/>
        </authorList>
    </citation>
    <scope>NUCLEOTIDE SEQUENCE</scope>
</reference>
<organism evidence="1">
    <name type="scientific">marine sediment metagenome</name>
    <dbReference type="NCBI Taxonomy" id="412755"/>
    <lineage>
        <taxon>unclassified sequences</taxon>
        <taxon>metagenomes</taxon>
        <taxon>ecological metagenomes</taxon>
    </lineage>
</organism>
<sequence length="103" mass="11678">MTTRCLQCNARYRSAKSSNGPSRRCIRCQPHRGGRRSNIEAIWLYLSEHGPAMTFDIALETGVLEKRAIRIVSRHPWFQAVGVTTRAGLNKSEYEVRLYGVVA</sequence>
<protein>
    <submittedName>
        <fullName evidence="1">Uncharacterized protein</fullName>
    </submittedName>
</protein>